<gene>
    <name evidence="1" type="ORF">SMTD_LOCUS15452</name>
</gene>
<dbReference type="PANTHER" id="PTHR10267">
    <property type="entry name" value="DNA POLYMERASE SUBUNIT GAMMA-1"/>
    <property type="match status" value="1"/>
</dbReference>
<proteinExistence type="predicted"/>
<dbReference type="Gene3D" id="3.30.420.390">
    <property type="match status" value="2"/>
</dbReference>
<dbReference type="GO" id="GO:0005760">
    <property type="term" value="C:gamma DNA polymerase complex"/>
    <property type="evidence" value="ECO:0007669"/>
    <property type="project" value="InterPro"/>
</dbReference>
<keyword evidence="2" id="KW-1185">Reference proteome</keyword>
<reference evidence="1 2" key="1">
    <citation type="submission" date="2018-11" db="EMBL/GenBank/DDBJ databases">
        <authorList>
            <consortium name="Pathogen Informatics"/>
        </authorList>
    </citation>
    <scope>NUCLEOTIDE SEQUENCE [LARGE SCALE GENOMIC DNA]</scope>
    <source>
        <strain>Denwood</strain>
        <strain evidence="2">Zambia</strain>
    </source>
</reference>
<name>A0A183PM66_9TREM</name>
<sequence length="369" mass="42394">MQPNPEATTSAQTSYRSDWFEFLHMGFTACPVHLDVDWFLLTLNLFAIYWRNQGIFLQHRLCFYSSNHPKQSPTYNEVNILMIDRNFQKVLFDCQKYDYQKASFEILQEFCRLGIDITSSRHCKNPLYFSIPDLSGSNVKEHLDSVAKELSHPYMKLLESFGSPPELPKVWESSSGWTKGDKTYSVEAPLEDALIFDTEVLVKEGHVPTMAVALTSDGWYVLNVVLQFCRYSWTSERLSVYDDNCLNDINAFNSLIPIYGSKNKDISKCVIGHFGTGLRFVDTLSLHVAVSGLTSTQRFLKTSADKHLFNNKTWQEFIGRKNDRQPLDRKPNTEALVMVVVDLDQRRGVGPDGLRVEEFENDYSFQSLI</sequence>
<evidence type="ECO:0000313" key="1">
    <source>
        <dbReference type="EMBL" id="VDP68649.1"/>
    </source>
</evidence>
<evidence type="ECO:0000313" key="2">
    <source>
        <dbReference type="Proteomes" id="UP000269396"/>
    </source>
</evidence>
<dbReference type="AlphaFoldDB" id="A0A183PM66"/>
<dbReference type="Pfam" id="PF18136">
    <property type="entry name" value="DNApol_Exo"/>
    <property type="match status" value="1"/>
</dbReference>
<dbReference type="EMBL" id="UZAL01035875">
    <property type="protein sequence ID" value="VDP68649.1"/>
    <property type="molecule type" value="Genomic_DNA"/>
</dbReference>
<dbReference type="Proteomes" id="UP000269396">
    <property type="component" value="Unassembled WGS sequence"/>
</dbReference>
<dbReference type="InterPro" id="IPR041336">
    <property type="entry name" value="DNApol_Exo"/>
</dbReference>
<accession>A0A183PM66</accession>
<dbReference type="PANTHER" id="PTHR10267:SF0">
    <property type="entry name" value="DNA POLYMERASE SUBUNIT GAMMA-1"/>
    <property type="match status" value="1"/>
</dbReference>
<dbReference type="GO" id="GO:0006264">
    <property type="term" value="P:mitochondrial DNA replication"/>
    <property type="evidence" value="ECO:0007669"/>
    <property type="project" value="TreeGrafter"/>
</dbReference>
<dbReference type="GO" id="GO:0003887">
    <property type="term" value="F:DNA-directed DNA polymerase activity"/>
    <property type="evidence" value="ECO:0007669"/>
    <property type="project" value="TreeGrafter"/>
</dbReference>
<dbReference type="GO" id="GO:0003677">
    <property type="term" value="F:DNA binding"/>
    <property type="evidence" value="ECO:0007669"/>
    <property type="project" value="InterPro"/>
</dbReference>
<dbReference type="STRING" id="31246.A0A183PM66"/>
<dbReference type="InterPro" id="IPR002297">
    <property type="entry name" value="DNA-dir_DNA_pol_A_mt"/>
</dbReference>
<dbReference type="GO" id="GO:0008408">
    <property type="term" value="F:3'-5' exonuclease activity"/>
    <property type="evidence" value="ECO:0007669"/>
    <property type="project" value="TreeGrafter"/>
</dbReference>
<protein>
    <submittedName>
        <fullName evidence="1">Uncharacterized protein</fullName>
    </submittedName>
</protein>
<organism evidence="1 2">
    <name type="scientific">Schistosoma mattheei</name>
    <dbReference type="NCBI Taxonomy" id="31246"/>
    <lineage>
        <taxon>Eukaryota</taxon>
        <taxon>Metazoa</taxon>
        <taxon>Spiralia</taxon>
        <taxon>Lophotrochozoa</taxon>
        <taxon>Platyhelminthes</taxon>
        <taxon>Trematoda</taxon>
        <taxon>Digenea</taxon>
        <taxon>Strigeidida</taxon>
        <taxon>Schistosomatoidea</taxon>
        <taxon>Schistosomatidae</taxon>
        <taxon>Schistosoma</taxon>
    </lineage>
</organism>